<proteinExistence type="predicted"/>
<reference evidence="3" key="2">
    <citation type="journal article" date="2023" name="IMA Fungus">
        <title>Comparative genomic study of the Penicillium genus elucidates a diverse pangenome and 15 lateral gene transfer events.</title>
        <authorList>
            <person name="Petersen C."/>
            <person name="Sorensen T."/>
            <person name="Nielsen M.R."/>
            <person name="Sondergaard T.E."/>
            <person name="Sorensen J.L."/>
            <person name="Fitzpatrick D.A."/>
            <person name="Frisvad J.C."/>
            <person name="Nielsen K.L."/>
        </authorList>
    </citation>
    <scope>NUCLEOTIDE SEQUENCE</scope>
    <source>
        <strain evidence="3">IBT 35673</strain>
    </source>
</reference>
<dbReference type="Proteomes" id="UP001147695">
    <property type="component" value="Unassembled WGS sequence"/>
</dbReference>
<gene>
    <name evidence="3" type="ORF">N7452_008049</name>
</gene>
<evidence type="ECO:0000313" key="4">
    <source>
        <dbReference type="Proteomes" id="UP001147695"/>
    </source>
</evidence>
<evidence type="ECO:0008006" key="5">
    <source>
        <dbReference type="Google" id="ProtNLM"/>
    </source>
</evidence>
<evidence type="ECO:0000256" key="1">
    <source>
        <dbReference type="SAM" id="MobiDB-lite"/>
    </source>
</evidence>
<dbReference type="AlphaFoldDB" id="A0A9W9Q5R6"/>
<reference evidence="3" key="1">
    <citation type="submission" date="2022-12" db="EMBL/GenBank/DDBJ databases">
        <authorList>
            <person name="Petersen C."/>
        </authorList>
    </citation>
    <scope>NUCLEOTIDE SEQUENCE</scope>
    <source>
        <strain evidence="3">IBT 35673</strain>
    </source>
</reference>
<organism evidence="3 4">
    <name type="scientific">Penicillium brevicompactum</name>
    <dbReference type="NCBI Taxonomy" id="5074"/>
    <lineage>
        <taxon>Eukaryota</taxon>
        <taxon>Fungi</taxon>
        <taxon>Dikarya</taxon>
        <taxon>Ascomycota</taxon>
        <taxon>Pezizomycotina</taxon>
        <taxon>Eurotiomycetes</taxon>
        <taxon>Eurotiomycetidae</taxon>
        <taxon>Eurotiales</taxon>
        <taxon>Aspergillaceae</taxon>
        <taxon>Penicillium</taxon>
    </lineage>
</organism>
<dbReference type="PANTHER" id="PTHR40640:SF1">
    <property type="entry name" value="ANCHORED GLYCOPROTEIN, PUTATIVE (AFU_ORTHOLOGUE AFUA_8G04860)-RELATED"/>
    <property type="match status" value="1"/>
</dbReference>
<comment type="caution">
    <text evidence="3">The sequence shown here is derived from an EMBL/GenBank/DDBJ whole genome shotgun (WGS) entry which is preliminary data.</text>
</comment>
<keyword evidence="2" id="KW-0732">Signal</keyword>
<feature type="compositionally biased region" description="Polar residues" evidence="1">
    <location>
        <begin position="140"/>
        <end position="149"/>
    </location>
</feature>
<evidence type="ECO:0000313" key="3">
    <source>
        <dbReference type="EMBL" id="KAJ5327659.1"/>
    </source>
</evidence>
<evidence type="ECO:0000256" key="2">
    <source>
        <dbReference type="SAM" id="SignalP"/>
    </source>
</evidence>
<accession>A0A9W9Q5R6</accession>
<feature type="signal peptide" evidence="2">
    <location>
        <begin position="1"/>
        <end position="17"/>
    </location>
</feature>
<sequence length="209" mass="20855">MRFTILLVLATTTLVAGDSVISLFIPDTDPQPLVASIVAQNSATTSLSVNCPSSTKSEICGMGPGLFLTTAPTSVEYLISDSAGSIYDHVVCFMTGTTSGVCTATITGHGANFPGTSTSTLNQDQITSLPVTVIAGPSNSMATTTSASPRNGPIPATSVTSSTGHGMASSTHATTHSTSGNSQTGGVALMTGSSELMFIGGAVAFIAGL</sequence>
<feature type="chain" id="PRO_5040751831" description="GPI anchored cell wall protein" evidence="2">
    <location>
        <begin position="18"/>
        <end position="209"/>
    </location>
</feature>
<name>A0A9W9Q5R6_PENBR</name>
<protein>
    <recommendedName>
        <fullName evidence="5">GPI anchored cell wall protein</fullName>
    </recommendedName>
</protein>
<dbReference type="PANTHER" id="PTHR40640">
    <property type="entry name" value="ANCHORED GLYCOPROTEIN, PUTATIVE (AFU_ORTHOLOGUE AFUA_8G04860)-RELATED"/>
    <property type="match status" value="1"/>
</dbReference>
<dbReference type="EMBL" id="JAPZBQ010000005">
    <property type="protein sequence ID" value="KAJ5327659.1"/>
    <property type="molecule type" value="Genomic_DNA"/>
</dbReference>
<feature type="compositionally biased region" description="Low complexity" evidence="1">
    <location>
        <begin position="168"/>
        <end position="179"/>
    </location>
</feature>
<feature type="region of interest" description="Disordered" evidence="1">
    <location>
        <begin position="140"/>
        <end position="186"/>
    </location>
</feature>